<organism evidence="1 2">
    <name type="scientific">Nonomuraea guangzhouensis</name>
    <dbReference type="NCBI Taxonomy" id="1291555"/>
    <lineage>
        <taxon>Bacteria</taxon>
        <taxon>Bacillati</taxon>
        <taxon>Actinomycetota</taxon>
        <taxon>Actinomycetes</taxon>
        <taxon>Streptosporangiales</taxon>
        <taxon>Streptosporangiaceae</taxon>
        <taxon>Nonomuraea</taxon>
    </lineage>
</organism>
<reference evidence="2" key="1">
    <citation type="journal article" date="2019" name="Int. J. Syst. Evol. Microbiol.">
        <title>The Global Catalogue of Microorganisms (GCM) 10K type strain sequencing project: providing services to taxonomists for standard genome sequencing and annotation.</title>
        <authorList>
            <consortium name="The Broad Institute Genomics Platform"/>
            <consortium name="The Broad Institute Genome Sequencing Center for Infectious Disease"/>
            <person name="Wu L."/>
            <person name="Ma J."/>
        </authorList>
    </citation>
    <scope>NUCLEOTIDE SEQUENCE [LARGE SCALE GENOMIC DNA]</scope>
    <source>
        <strain evidence="2">CGMCC 1.15399</strain>
    </source>
</reference>
<proteinExistence type="predicted"/>
<comment type="caution">
    <text evidence="1">The sequence shown here is derived from an EMBL/GenBank/DDBJ whole genome shotgun (WGS) entry which is preliminary data.</text>
</comment>
<gene>
    <name evidence="1" type="ORF">ACFSJ0_41055</name>
</gene>
<dbReference type="Proteomes" id="UP001597097">
    <property type="component" value="Unassembled WGS sequence"/>
</dbReference>
<evidence type="ECO:0008006" key="3">
    <source>
        <dbReference type="Google" id="ProtNLM"/>
    </source>
</evidence>
<protein>
    <recommendedName>
        <fullName evidence="3">FtsX extracellular domain-containing protein</fullName>
    </recommendedName>
</protein>
<accession>A0ABW4GLP3</accession>
<evidence type="ECO:0000313" key="2">
    <source>
        <dbReference type="Proteomes" id="UP001597097"/>
    </source>
</evidence>
<evidence type="ECO:0000313" key="1">
    <source>
        <dbReference type="EMBL" id="MFD1543490.1"/>
    </source>
</evidence>
<name>A0ABW4GLP3_9ACTN</name>
<dbReference type="EMBL" id="JBHUCM010000038">
    <property type="protein sequence ID" value="MFD1543490.1"/>
    <property type="molecule type" value="Genomic_DNA"/>
</dbReference>
<keyword evidence="2" id="KW-1185">Reference proteome</keyword>
<dbReference type="RefSeq" id="WP_219529733.1">
    <property type="nucleotide sequence ID" value="NZ_JAHKRM010000007.1"/>
</dbReference>
<sequence length="205" mass="21839">MDALKTMWETVPPATPDDLAGARRRLLAGMHTRRRVVTAPRLLVAAGVAAAAATAPLIIATGPPAYAVTKGPDGTITVTVNELRDPQGLQKELGEAGIKADVTFLAQRMRCASPRFASVDGAYDGPPAAGSEDLKARTKGWRSVKAAQVISVREIGIHPEYIKTDETLVLEFRDNHNATRPWQLGAWLAQAGTPVKPCTPVEGDN</sequence>